<dbReference type="SMART" id="SM00135">
    <property type="entry name" value="LY"/>
    <property type="match status" value="5"/>
</dbReference>
<keyword evidence="2" id="KW-1185">Reference proteome</keyword>
<sequence>MLAPPANGVAVTQLQERLFVLEISCGGRVFSVNPDGSDKKVLLTGCTLPDGVAVDVEAGHLYWTNMGLPPENDGSIERVNLDGGNRTTIVSSGVTFTPKQLHFEAGSRKLYWGDREGMRVMRCDLDGSNVETLVQTGQTDDDRRDQRRWCVGVSVDPVERHLYWTQKGPSDAGLGKILRAGTDLPAGDTAAGRSDIEVLFEDLPEPIDLELDLAARMLYWTDRGDPPRGNTVNRAPMDATNGRRQPPEILETHLMEGIGIALDRDRGRMFVTDLGGSVYAADLDGSNRREILLAQGNLTGIAYAELPAGKS</sequence>
<evidence type="ECO:0008006" key="3">
    <source>
        <dbReference type="Google" id="ProtNLM"/>
    </source>
</evidence>
<protein>
    <recommendedName>
        <fullName evidence="3">3-hydroxyacyl-CoA dehydrogenase</fullName>
    </recommendedName>
</protein>
<dbReference type="Proteomes" id="UP001596058">
    <property type="component" value="Unassembled WGS sequence"/>
</dbReference>
<dbReference type="InterPro" id="IPR000033">
    <property type="entry name" value="LDLR_classB_rpt"/>
</dbReference>
<reference evidence="2" key="1">
    <citation type="journal article" date="2019" name="Int. J. Syst. Evol. Microbiol.">
        <title>The Global Catalogue of Microorganisms (GCM) 10K type strain sequencing project: providing services to taxonomists for standard genome sequencing and annotation.</title>
        <authorList>
            <consortium name="The Broad Institute Genomics Platform"/>
            <consortium name="The Broad Institute Genome Sequencing Center for Infectious Disease"/>
            <person name="Wu L."/>
            <person name="Ma J."/>
        </authorList>
    </citation>
    <scope>NUCLEOTIDE SEQUENCE [LARGE SCALE GENOMIC DNA]</scope>
    <source>
        <strain evidence="2">CCUG 53903</strain>
    </source>
</reference>
<proteinExistence type="predicted"/>
<dbReference type="InterPro" id="IPR011042">
    <property type="entry name" value="6-blade_b-propeller_TolB-like"/>
</dbReference>
<accession>A0ABW1CVE5</accession>
<name>A0ABW1CVE5_9ACTN</name>
<organism evidence="1 2">
    <name type="scientific">Nonomuraea insulae</name>
    <dbReference type="NCBI Taxonomy" id="1616787"/>
    <lineage>
        <taxon>Bacteria</taxon>
        <taxon>Bacillati</taxon>
        <taxon>Actinomycetota</taxon>
        <taxon>Actinomycetes</taxon>
        <taxon>Streptosporangiales</taxon>
        <taxon>Streptosporangiaceae</taxon>
        <taxon>Nonomuraea</taxon>
    </lineage>
</organism>
<dbReference type="EMBL" id="JBHSPA010000037">
    <property type="protein sequence ID" value="MFC5828416.1"/>
    <property type="molecule type" value="Genomic_DNA"/>
</dbReference>
<dbReference type="PANTHER" id="PTHR46513:SF13">
    <property type="entry name" value="EGF-LIKE DOMAIN-CONTAINING PROTEIN"/>
    <property type="match status" value="1"/>
</dbReference>
<dbReference type="RefSeq" id="WP_379517919.1">
    <property type="nucleotide sequence ID" value="NZ_JBHSPA010000037.1"/>
</dbReference>
<dbReference type="PANTHER" id="PTHR46513">
    <property type="entry name" value="VITELLOGENIN RECEPTOR-LIKE PROTEIN-RELATED-RELATED"/>
    <property type="match status" value="1"/>
</dbReference>
<evidence type="ECO:0000313" key="2">
    <source>
        <dbReference type="Proteomes" id="UP001596058"/>
    </source>
</evidence>
<gene>
    <name evidence="1" type="ORF">ACFPZ3_31490</name>
</gene>
<dbReference type="Gene3D" id="2.120.10.30">
    <property type="entry name" value="TolB, C-terminal domain"/>
    <property type="match status" value="2"/>
</dbReference>
<dbReference type="InterPro" id="IPR050778">
    <property type="entry name" value="Cueball_EGF_LRP_Nidogen"/>
</dbReference>
<comment type="caution">
    <text evidence="1">The sequence shown here is derived from an EMBL/GenBank/DDBJ whole genome shotgun (WGS) entry which is preliminary data.</text>
</comment>
<evidence type="ECO:0000313" key="1">
    <source>
        <dbReference type="EMBL" id="MFC5828416.1"/>
    </source>
</evidence>
<dbReference type="SUPFAM" id="SSF63829">
    <property type="entry name" value="Calcium-dependent phosphotriesterase"/>
    <property type="match status" value="1"/>
</dbReference>